<evidence type="ECO:0000256" key="2">
    <source>
        <dbReference type="ARBA" id="ARBA00012438"/>
    </source>
</evidence>
<dbReference type="PANTHER" id="PTHR43065">
    <property type="entry name" value="SENSOR HISTIDINE KINASE"/>
    <property type="match status" value="1"/>
</dbReference>
<dbReference type="SMART" id="SM00388">
    <property type="entry name" value="HisKA"/>
    <property type="match status" value="1"/>
</dbReference>
<dbReference type="PROSITE" id="PS50109">
    <property type="entry name" value="HIS_KIN"/>
    <property type="match status" value="1"/>
</dbReference>
<feature type="transmembrane region" description="Helical" evidence="7">
    <location>
        <begin position="12"/>
        <end position="31"/>
    </location>
</feature>
<gene>
    <name evidence="13" type="ORF">ABVV53_11580</name>
</gene>
<accession>A0ABV2D2J4</accession>
<dbReference type="SUPFAM" id="SSF55781">
    <property type="entry name" value="GAF domain-like"/>
    <property type="match status" value="1"/>
</dbReference>
<dbReference type="EMBL" id="JBEWLY010000018">
    <property type="protein sequence ID" value="MET1756091.1"/>
    <property type="molecule type" value="Genomic_DNA"/>
</dbReference>
<feature type="transmembrane region" description="Helical" evidence="7">
    <location>
        <begin position="43"/>
        <end position="66"/>
    </location>
</feature>
<dbReference type="Pfam" id="PF00072">
    <property type="entry name" value="Response_reg"/>
    <property type="match status" value="1"/>
</dbReference>
<dbReference type="InterPro" id="IPR001789">
    <property type="entry name" value="Sig_transdc_resp-reg_receiver"/>
</dbReference>
<dbReference type="Pfam" id="PF08448">
    <property type="entry name" value="PAS_4"/>
    <property type="match status" value="1"/>
</dbReference>
<feature type="domain" description="Response regulatory" evidence="10">
    <location>
        <begin position="824"/>
        <end position="934"/>
    </location>
</feature>
<dbReference type="Gene3D" id="1.10.287.130">
    <property type="match status" value="1"/>
</dbReference>
<evidence type="ECO:0000256" key="6">
    <source>
        <dbReference type="PROSITE-ProRule" id="PRU00169"/>
    </source>
</evidence>
<dbReference type="CDD" id="cd00082">
    <property type="entry name" value="HisKA"/>
    <property type="match status" value="1"/>
</dbReference>
<evidence type="ECO:0000259" key="11">
    <source>
        <dbReference type="PROSITE" id="PS50113"/>
    </source>
</evidence>
<evidence type="ECO:0000256" key="7">
    <source>
        <dbReference type="PROSITE-ProRule" id="PRU00244"/>
    </source>
</evidence>
<feature type="coiled-coil region" evidence="8">
    <location>
        <begin position="401"/>
        <end position="439"/>
    </location>
</feature>
<dbReference type="SUPFAM" id="SSF47384">
    <property type="entry name" value="Homodimeric domain of signal transducing histidine kinase"/>
    <property type="match status" value="1"/>
</dbReference>
<dbReference type="InterPro" id="IPR036097">
    <property type="entry name" value="HisK_dim/P_sf"/>
</dbReference>
<feature type="transmembrane region" description="Helical" evidence="7">
    <location>
        <begin position="214"/>
        <end position="236"/>
    </location>
</feature>
<dbReference type="Proteomes" id="UP001548713">
    <property type="component" value="Unassembled WGS sequence"/>
</dbReference>
<dbReference type="InterPro" id="IPR013656">
    <property type="entry name" value="PAS_4"/>
</dbReference>
<dbReference type="NCBIfam" id="TIGR00229">
    <property type="entry name" value="sensory_box"/>
    <property type="match status" value="1"/>
</dbReference>
<dbReference type="PRINTS" id="PR00344">
    <property type="entry name" value="BCTRLSENSOR"/>
</dbReference>
<feature type="transmembrane region" description="Helical" evidence="7">
    <location>
        <begin position="109"/>
        <end position="130"/>
    </location>
</feature>
<sequence>MFIVGIHDHFLVILSVLIAAFASYTALSLAGRMRASVGLMRRAWLGAAAITLGGGIWSMHFVAMLAFSVPGMSISYDIPLSLLSLATPIAFTTGGLIAMSWGVATSLRVVVSGLLMGTGVAAMHYMGMAAMRMDATLSYERLWLSLSVLIAIGAATAATWLASRDQQANHRAAAAIALGGAIAGMHYAGMKAAVFTAARQVDHAGESASLSQTYLAIGITVVTLAILLLALGAAQIDRAFNAYARREARIAMRLSIADVLRGQHTRSTLQDMAAMIGAHFSASQAGFAQFDPENEEFQFETCWSDGSVAPLAGTRPAEQFGSKLIAELNAGRTVIVEDSLQHSREEPARIGRRGGDLQTRSLLIVPFLRDERLWTIVFVADRFARGWHADDVLFLEELAERTRLVIERAEVENQLRQMNATLEARVEARSAQLRQAEEARREADALYRAYFQNTPDPLFVLGVGDGPTFIVEQINPAHEGGVGFKLEAIKGKRIDEVLPADTATRVVEAYRHVVETAKIFSYRDIFTLGERSQYWDTTLIPMTNDQGQVVRIFGSSRDVTAQILSEEALRQSQKMEAMGQLTGGVAHDFNNLLTPIIGSLDRLQRKGLGDERDQKLVAGAMQAAERAKTLVQRLLSFARRQPLQTVPVNIVSLVNGMADLISSTVGPRIATVVEMADDLPPALADPNQLEMALLNLSVNARDAMPDGGTLRIAASALTVGSGELGDLQPGEYVCLSVTDDGVGMDEATARRAVDPFFSTKGVGRGTGLGLSMVHGLAAQLGGRLTIKSKPGLGTQIQLCLPRSNEAPASDMPAHEPIVAPSIGTVLLVDDEDLVRDTTTDMLIDLGYQVHSARCAAEAIELIDKGLVPDYLVTDHLMPGQSGTELAWHVLGVLPATKVIIISGYAEANGADPRLSLLSKPFVQAELAAKLARLSEGPST</sequence>
<dbReference type="InterPro" id="IPR005330">
    <property type="entry name" value="MHYT_dom"/>
</dbReference>
<dbReference type="Pfam" id="PF03707">
    <property type="entry name" value="MHYT"/>
    <property type="match status" value="3"/>
</dbReference>
<dbReference type="InterPro" id="IPR003661">
    <property type="entry name" value="HisK_dim/P_dom"/>
</dbReference>
<feature type="modified residue" description="4-aspartylphosphate" evidence="6">
    <location>
        <position position="874"/>
    </location>
</feature>
<keyword evidence="7" id="KW-1133">Transmembrane helix</keyword>
<dbReference type="Gene3D" id="3.30.450.20">
    <property type="entry name" value="PAS domain"/>
    <property type="match status" value="1"/>
</dbReference>
<evidence type="ECO:0000259" key="10">
    <source>
        <dbReference type="PROSITE" id="PS50110"/>
    </source>
</evidence>
<dbReference type="PROSITE" id="PS50110">
    <property type="entry name" value="RESPONSE_REGULATORY"/>
    <property type="match status" value="1"/>
</dbReference>
<feature type="transmembrane region" description="Helical" evidence="7">
    <location>
        <begin position="142"/>
        <end position="162"/>
    </location>
</feature>
<dbReference type="Gene3D" id="3.30.565.10">
    <property type="entry name" value="Histidine kinase-like ATPase, C-terminal domain"/>
    <property type="match status" value="1"/>
</dbReference>
<dbReference type="Pfam" id="PF02518">
    <property type="entry name" value="HATPase_c"/>
    <property type="match status" value="1"/>
</dbReference>
<dbReference type="EC" id="2.7.13.3" evidence="2"/>
<dbReference type="RefSeq" id="WP_353984583.1">
    <property type="nucleotide sequence ID" value="NZ_JBEWLY010000018.1"/>
</dbReference>
<evidence type="ECO:0000259" key="9">
    <source>
        <dbReference type="PROSITE" id="PS50109"/>
    </source>
</evidence>
<keyword evidence="4" id="KW-0808">Transferase</keyword>
<feature type="transmembrane region" description="Helical" evidence="7">
    <location>
        <begin position="78"/>
        <end position="97"/>
    </location>
</feature>
<dbReference type="InterPro" id="IPR036890">
    <property type="entry name" value="HATPase_C_sf"/>
</dbReference>
<protein>
    <recommendedName>
        <fullName evidence="2">histidine kinase</fullName>
        <ecNumber evidence="2">2.7.13.3</ecNumber>
    </recommendedName>
</protein>
<dbReference type="InterPro" id="IPR029016">
    <property type="entry name" value="GAF-like_dom_sf"/>
</dbReference>
<comment type="catalytic activity">
    <reaction evidence="1">
        <text>ATP + protein L-histidine = ADP + protein N-phospho-L-histidine.</text>
        <dbReference type="EC" id="2.7.13.3"/>
    </reaction>
</comment>
<comment type="caution">
    <text evidence="13">The sequence shown here is derived from an EMBL/GenBank/DDBJ whole genome shotgun (WGS) entry which is preliminary data.</text>
</comment>
<dbReference type="InterPro" id="IPR003018">
    <property type="entry name" value="GAF"/>
</dbReference>
<evidence type="ECO:0000256" key="5">
    <source>
        <dbReference type="ARBA" id="ARBA00022777"/>
    </source>
</evidence>
<dbReference type="Gene3D" id="3.30.450.40">
    <property type="match status" value="1"/>
</dbReference>
<evidence type="ECO:0000256" key="4">
    <source>
        <dbReference type="ARBA" id="ARBA00022679"/>
    </source>
</evidence>
<dbReference type="PROSITE" id="PS50113">
    <property type="entry name" value="PAC"/>
    <property type="match status" value="1"/>
</dbReference>
<dbReference type="Gene3D" id="3.40.50.2300">
    <property type="match status" value="1"/>
</dbReference>
<evidence type="ECO:0000256" key="8">
    <source>
        <dbReference type="SAM" id="Coils"/>
    </source>
</evidence>
<proteinExistence type="predicted"/>
<keyword evidence="14" id="KW-1185">Reference proteome</keyword>
<evidence type="ECO:0000313" key="13">
    <source>
        <dbReference type="EMBL" id="MET1756091.1"/>
    </source>
</evidence>
<feature type="domain" description="Histidine kinase" evidence="9">
    <location>
        <begin position="584"/>
        <end position="804"/>
    </location>
</feature>
<dbReference type="InterPro" id="IPR000014">
    <property type="entry name" value="PAS"/>
</dbReference>
<dbReference type="SMART" id="SM00065">
    <property type="entry name" value="GAF"/>
    <property type="match status" value="1"/>
</dbReference>
<keyword evidence="7" id="KW-0812">Transmembrane</keyword>
<dbReference type="InterPro" id="IPR003594">
    <property type="entry name" value="HATPase_dom"/>
</dbReference>
<keyword evidence="5" id="KW-0418">Kinase</keyword>
<evidence type="ECO:0000259" key="12">
    <source>
        <dbReference type="PROSITE" id="PS50924"/>
    </source>
</evidence>
<dbReference type="SUPFAM" id="SSF55785">
    <property type="entry name" value="PYP-like sensor domain (PAS domain)"/>
    <property type="match status" value="1"/>
</dbReference>
<dbReference type="Pfam" id="PF01590">
    <property type="entry name" value="GAF"/>
    <property type="match status" value="1"/>
</dbReference>
<dbReference type="SUPFAM" id="SSF52172">
    <property type="entry name" value="CheY-like"/>
    <property type="match status" value="1"/>
</dbReference>
<dbReference type="PANTHER" id="PTHR43065:SF42">
    <property type="entry name" value="TWO-COMPONENT SENSOR PPRA"/>
    <property type="match status" value="1"/>
</dbReference>
<keyword evidence="7" id="KW-0472">Membrane</keyword>
<dbReference type="InterPro" id="IPR000700">
    <property type="entry name" value="PAS-assoc_C"/>
</dbReference>
<dbReference type="SUPFAM" id="SSF55874">
    <property type="entry name" value="ATPase domain of HSP90 chaperone/DNA topoisomerase II/histidine kinase"/>
    <property type="match status" value="1"/>
</dbReference>
<dbReference type="SMART" id="SM00387">
    <property type="entry name" value="HATPase_c"/>
    <property type="match status" value="1"/>
</dbReference>
<keyword evidence="8" id="KW-0175">Coiled coil</keyword>
<reference evidence="13 14" key="1">
    <citation type="submission" date="2024-07" db="EMBL/GenBank/DDBJ databases">
        <title>Novosphingobium kalidii RD2P27.</title>
        <authorList>
            <person name="Sun J.-Q."/>
        </authorList>
    </citation>
    <scope>NUCLEOTIDE SEQUENCE [LARGE SCALE GENOMIC DNA]</scope>
    <source>
        <strain evidence="13 14">RD2P27</strain>
    </source>
</reference>
<dbReference type="Pfam" id="PF00512">
    <property type="entry name" value="HisKA"/>
    <property type="match status" value="1"/>
</dbReference>
<dbReference type="InterPro" id="IPR005467">
    <property type="entry name" value="His_kinase_dom"/>
</dbReference>
<evidence type="ECO:0000256" key="3">
    <source>
        <dbReference type="ARBA" id="ARBA00022553"/>
    </source>
</evidence>
<feature type="domain" description="MHYT" evidence="12">
    <location>
        <begin position="7"/>
        <end position="196"/>
    </location>
</feature>
<organism evidence="13 14">
    <name type="scientific">Novosphingobium kalidii</name>
    <dbReference type="NCBI Taxonomy" id="3230299"/>
    <lineage>
        <taxon>Bacteria</taxon>
        <taxon>Pseudomonadati</taxon>
        <taxon>Pseudomonadota</taxon>
        <taxon>Alphaproteobacteria</taxon>
        <taxon>Sphingomonadales</taxon>
        <taxon>Sphingomonadaceae</taxon>
        <taxon>Novosphingobium</taxon>
    </lineage>
</organism>
<keyword evidence="3 6" id="KW-0597">Phosphoprotein</keyword>
<dbReference type="InterPro" id="IPR011006">
    <property type="entry name" value="CheY-like_superfamily"/>
</dbReference>
<evidence type="ECO:0000256" key="1">
    <source>
        <dbReference type="ARBA" id="ARBA00000085"/>
    </source>
</evidence>
<dbReference type="SMART" id="SM00448">
    <property type="entry name" value="REC"/>
    <property type="match status" value="1"/>
</dbReference>
<dbReference type="PROSITE" id="PS50924">
    <property type="entry name" value="MHYT"/>
    <property type="match status" value="1"/>
</dbReference>
<feature type="domain" description="PAC" evidence="11">
    <location>
        <begin position="518"/>
        <end position="571"/>
    </location>
</feature>
<evidence type="ECO:0000313" key="14">
    <source>
        <dbReference type="Proteomes" id="UP001548713"/>
    </source>
</evidence>
<dbReference type="InterPro" id="IPR035965">
    <property type="entry name" value="PAS-like_dom_sf"/>
</dbReference>
<dbReference type="InterPro" id="IPR004358">
    <property type="entry name" value="Sig_transdc_His_kin-like_C"/>
</dbReference>
<name>A0ABV2D2J4_9SPHN</name>